<organism evidence="1 2">
    <name type="scientific">Neurospora intermedia</name>
    <dbReference type="NCBI Taxonomy" id="5142"/>
    <lineage>
        <taxon>Eukaryota</taxon>
        <taxon>Fungi</taxon>
        <taxon>Dikarya</taxon>
        <taxon>Ascomycota</taxon>
        <taxon>Pezizomycotina</taxon>
        <taxon>Sordariomycetes</taxon>
        <taxon>Sordariomycetidae</taxon>
        <taxon>Sordariales</taxon>
        <taxon>Sordariaceae</taxon>
        <taxon>Neurospora</taxon>
    </lineage>
</organism>
<proteinExistence type="predicted"/>
<evidence type="ECO:0008006" key="3">
    <source>
        <dbReference type="Google" id="ProtNLM"/>
    </source>
</evidence>
<dbReference type="EMBL" id="JAVLET010000003">
    <property type="protein sequence ID" value="KAL0471818.1"/>
    <property type="molecule type" value="Genomic_DNA"/>
</dbReference>
<evidence type="ECO:0000313" key="1">
    <source>
        <dbReference type="EMBL" id="KAL0471818.1"/>
    </source>
</evidence>
<dbReference type="Proteomes" id="UP001451303">
    <property type="component" value="Unassembled WGS sequence"/>
</dbReference>
<name>A0ABR3DGK7_NEUIN</name>
<accession>A0ABR3DGK7</accession>
<sequence length="104" mass="12276">MNGFELERLALPVFLLWVSVVGLDTILGGRQYVPFIIEGREERRERRHDMETCIPQTITARPDHIDVSRKRLPTLHITFRSRKTIEMVLHPQARAFTYLWFNDG</sequence>
<evidence type="ECO:0000313" key="2">
    <source>
        <dbReference type="Proteomes" id="UP001451303"/>
    </source>
</evidence>
<comment type="caution">
    <text evidence="1">The sequence shown here is derived from an EMBL/GenBank/DDBJ whole genome shotgun (WGS) entry which is preliminary data.</text>
</comment>
<keyword evidence="2" id="KW-1185">Reference proteome</keyword>
<gene>
    <name evidence="1" type="ORF">QR685DRAFT_215170</name>
</gene>
<protein>
    <recommendedName>
        <fullName evidence="3">Secreted protein</fullName>
    </recommendedName>
</protein>
<reference evidence="1 2" key="1">
    <citation type="submission" date="2023-09" db="EMBL/GenBank/DDBJ databases">
        <title>Multi-omics analysis of a traditional fermented food reveals byproduct-associated fungal strains for waste-to-food upcycling.</title>
        <authorList>
            <consortium name="Lawrence Berkeley National Laboratory"/>
            <person name="Rekdal V.M."/>
            <person name="Villalobos-Escobedo J.M."/>
            <person name="Rodriguez-Valeron N."/>
            <person name="Garcia M.O."/>
            <person name="Vasquez D.P."/>
            <person name="Damayanti I."/>
            <person name="Sorensen P.M."/>
            <person name="Baidoo E.E."/>
            <person name="De Carvalho A.C."/>
            <person name="Riley R."/>
            <person name="Lipzen A."/>
            <person name="He G."/>
            <person name="Yan M."/>
            <person name="Haridas S."/>
            <person name="Daum C."/>
            <person name="Yoshinaga Y."/>
            <person name="Ng V."/>
            <person name="Grigoriev I.V."/>
            <person name="Munk R."/>
            <person name="Nuraida L."/>
            <person name="Wijaya C.H."/>
            <person name="Morales P.-C."/>
            <person name="Keasling J.D."/>
        </authorList>
    </citation>
    <scope>NUCLEOTIDE SEQUENCE [LARGE SCALE GENOMIC DNA]</scope>
    <source>
        <strain evidence="1 2">FGSC 2613</strain>
    </source>
</reference>